<sequence>MSMLWMVSALDARALDRWAPVWTNLFDGYASREDLRARWRRWLDDGQPDESFAQMFSAVAHGGWKDFWEFSNECASELLTDVHVTRRCSAPEAFFHAIGPARARSLPGFLGNFVLKPGELPALLPGILAAFSFPPHERIQVRDRVDEALADSAPRDIDDVLDTLPRRARWAADNTMGLVSICQAIM</sequence>
<name>A0A1V2I7A5_9ACTN</name>
<dbReference type="EMBL" id="MOMC01000044">
    <property type="protein sequence ID" value="ONH27774.1"/>
    <property type="molecule type" value="Genomic_DNA"/>
</dbReference>
<evidence type="ECO:0000313" key="1">
    <source>
        <dbReference type="EMBL" id="ONH27774.1"/>
    </source>
</evidence>
<dbReference type="Proteomes" id="UP000188929">
    <property type="component" value="Unassembled WGS sequence"/>
</dbReference>
<reference evidence="2" key="1">
    <citation type="submission" date="2016-10" db="EMBL/GenBank/DDBJ databases">
        <title>Frankia sp. NRRL B-16386 Genome sequencing.</title>
        <authorList>
            <person name="Ghodhbane-Gtari F."/>
            <person name="Swanson E."/>
            <person name="Gueddou A."/>
            <person name="Hezbri K."/>
            <person name="Ktari K."/>
            <person name="Nouioui I."/>
            <person name="Morris K."/>
            <person name="Simpson S."/>
            <person name="Abebe-Akele F."/>
            <person name="Thomas K."/>
            <person name="Gtari M."/>
            <person name="Tisa L.S."/>
        </authorList>
    </citation>
    <scope>NUCLEOTIDE SEQUENCE [LARGE SCALE GENOMIC DNA]</scope>
    <source>
        <strain evidence="2">NRRL B-16386</strain>
    </source>
</reference>
<gene>
    <name evidence="1" type="ORF">BL253_21320</name>
</gene>
<accession>A0A1V2I7A5</accession>
<dbReference type="AlphaFoldDB" id="A0A1V2I7A5"/>
<evidence type="ECO:0000313" key="2">
    <source>
        <dbReference type="Proteomes" id="UP000188929"/>
    </source>
</evidence>
<comment type="caution">
    <text evidence="1">The sequence shown here is derived from an EMBL/GenBank/DDBJ whole genome shotgun (WGS) entry which is preliminary data.</text>
</comment>
<keyword evidence="2" id="KW-1185">Reference proteome</keyword>
<proteinExistence type="predicted"/>
<protein>
    <submittedName>
        <fullName evidence="1">Uncharacterized protein</fullName>
    </submittedName>
</protein>
<organism evidence="1 2">
    <name type="scientific">Pseudofrankia asymbiotica</name>
    <dbReference type="NCBI Taxonomy" id="1834516"/>
    <lineage>
        <taxon>Bacteria</taxon>
        <taxon>Bacillati</taxon>
        <taxon>Actinomycetota</taxon>
        <taxon>Actinomycetes</taxon>
        <taxon>Frankiales</taxon>
        <taxon>Frankiaceae</taxon>
        <taxon>Pseudofrankia</taxon>
    </lineage>
</organism>